<accession>A0ABW5XMJ9</accession>
<feature type="signal peptide" evidence="1">
    <location>
        <begin position="1"/>
        <end position="21"/>
    </location>
</feature>
<evidence type="ECO:0008006" key="4">
    <source>
        <dbReference type="Google" id="ProtNLM"/>
    </source>
</evidence>
<protein>
    <recommendedName>
        <fullName evidence="4">TonB C-terminal domain-containing protein</fullName>
    </recommendedName>
</protein>
<sequence length="116" mass="12464">MKTLLAFITSFLLLTTPAVLLADQLPKVAYFNIPKGRSILSQTAISKLGNAKGVVAINFVIGKQGKVLSAKVDNANTSVKDKTFVSKVVKAVLATRFNTYWAGPETQNGSLAYVFN</sequence>
<reference evidence="3" key="1">
    <citation type="journal article" date="2019" name="Int. J. Syst. Evol. Microbiol.">
        <title>The Global Catalogue of Microorganisms (GCM) 10K type strain sequencing project: providing services to taxonomists for standard genome sequencing and annotation.</title>
        <authorList>
            <consortium name="The Broad Institute Genomics Platform"/>
            <consortium name="The Broad Institute Genome Sequencing Center for Infectious Disease"/>
            <person name="Wu L."/>
            <person name="Ma J."/>
        </authorList>
    </citation>
    <scope>NUCLEOTIDE SEQUENCE [LARGE SCALE GENOMIC DNA]</scope>
    <source>
        <strain evidence="3">KCTC 52232</strain>
    </source>
</reference>
<evidence type="ECO:0000313" key="2">
    <source>
        <dbReference type="EMBL" id="MFD2863143.1"/>
    </source>
</evidence>
<keyword evidence="1" id="KW-0732">Signal</keyword>
<gene>
    <name evidence="2" type="ORF">ACFSYC_00465</name>
</gene>
<proteinExistence type="predicted"/>
<dbReference type="EMBL" id="JBHUON010000001">
    <property type="protein sequence ID" value="MFD2863143.1"/>
    <property type="molecule type" value="Genomic_DNA"/>
</dbReference>
<feature type="chain" id="PRO_5046244432" description="TonB C-terminal domain-containing protein" evidence="1">
    <location>
        <begin position="22"/>
        <end position="116"/>
    </location>
</feature>
<evidence type="ECO:0000313" key="3">
    <source>
        <dbReference type="Proteomes" id="UP001597601"/>
    </source>
</evidence>
<name>A0ABW5XMJ9_9SPHI</name>
<dbReference type="RefSeq" id="WP_377122198.1">
    <property type="nucleotide sequence ID" value="NZ_JBHUON010000001.1"/>
</dbReference>
<dbReference type="Proteomes" id="UP001597601">
    <property type="component" value="Unassembled WGS sequence"/>
</dbReference>
<organism evidence="2 3">
    <name type="scientific">Mucilaginibacter antarcticus</name>
    <dbReference type="NCBI Taxonomy" id="1855725"/>
    <lineage>
        <taxon>Bacteria</taxon>
        <taxon>Pseudomonadati</taxon>
        <taxon>Bacteroidota</taxon>
        <taxon>Sphingobacteriia</taxon>
        <taxon>Sphingobacteriales</taxon>
        <taxon>Sphingobacteriaceae</taxon>
        <taxon>Mucilaginibacter</taxon>
    </lineage>
</organism>
<comment type="caution">
    <text evidence="2">The sequence shown here is derived from an EMBL/GenBank/DDBJ whole genome shotgun (WGS) entry which is preliminary data.</text>
</comment>
<keyword evidence="3" id="KW-1185">Reference proteome</keyword>
<evidence type="ECO:0000256" key="1">
    <source>
        <dbReference type="SAM" id="SignalP"/>
    </source>
</evidence>